<dbReference type="Gene3D" id="2.60.120.380">
    <property type="match status" value="1"/>
</dbReference>
<keyword evidence="2" id="KW-0732">Signal</keyword>
<dbReference type="SUPFAM" id="SSF51126">
    <property type="entry name" value="Pectin lyase-like"/>
    <property type="match status" value="4"/>
</dbReference>
<feature type="signal peptide" evidence="2">
    <location>
        <begin position="1"/>
        <end position="33"/>
    </location>
</feature>
<dbReference type="Gene3D" id="2.160.20.10">
    <property type="entry name" value="Single-stranded right-handed beta-helix, Pectin lyase-like"/>
    <property type="match status" value="3"/>
</dbReference>
<evidence type="ECO:0000313" key="5">
    <source>
        <dbReference type="Proteomes" id="UP000256388"/>
    </source>
</evidence>
<gene>
    <name evidence="4" type="ORF">DFR64_2373</name>
</gene>
<dbReference type="Proteomes" id="UP000256388">
    <property type="component" value="Unassembled WGS sequence"/>
</dbReference>
<keyword evidence="5" id="KW-1185">Reference proteome</keyword>
<evidence type="ECO:0000259" key="3">
    <source>
        <dbReference type="Pfam" id="PF13229"/>
    </source>
</evidence>
<protein>
    <submittedName>
        <fullName evidence="4">Parallel beta helix pectate lyase-like protein</fullName>
    </submittedName>
</protein>
<feature type="domain" description="Right handed beta helix" evidence="3">
    <location>
        <begin position="286"/>
        <end position="431"/>
    </location>
</feature>
<proteinExistence type="predicted"/>
<comment type="caution">
    <text evidence="4">The sequence shown here is derived from an EMBL/GenBank/DDBJ whole genome shotgun (WGS) entry which is preliminary data.</text>
</comment>
<feature type="domain" description="Right handed beta helix" evidence="3">
    <location>
        <begin position="434"/>
        <end position="584"/>
    </location>
</feature>
<dbReference type="EMBL" id="QUMS01000003">
    <property type="protein sequence ID" value="REG07169.1"/>
    <property type="molecule type" value="Genomic_DNA"/>
</dbReference>
<dbReference type="InterPro" id="IPR012334">
    <property type="entry name" value="Pectin_lyas_fold"/>
</dbReference>
<feature type="domain" description="Right handed beta helix" evidence="3">
    <location>
        <begin position="596"/>
        <end position="724"/>
    </location>
</feature>
<evidence type="ECO:0000313" key="4">
    <source>
        <dbReference type="EMBL" id="REG07169.1"/>
    </source>
</evidence>
<dbReference type="InterPro" id="IPR039448">
    <property type="entry name" value="Beta_helix"/>
</dbReference>
<evidence type="ECO:0000256" key="2">
    <source>
        <dbReference type="SAM" id="SignalP"/>
    </source>
</evidence>
<feature type="domain" description="Right handed beta helix" evidence="3">
    <location>
        <begin position="1348"/>
        <end position="1458"/>
    </location>
</feature>
<dbReference type="SMART" id="SM00710">
    <property type="entry name" value="PbH1"/>
    <property type="match status" value="21"/>
</dbReference>
<accession>A0A347ZVZ2</accession>
<name>A0A347ZVZ2_9CHLR</name>
<dbReference type="InterPro" id="IPR006626">
    <property type="entry name" value="PbH1"/>
</dbReference>
<dbReference type="Pfam" id="PF13229">
    <property type="entry name" value="Beta_helix"/>
    <property type="match status" value="4"/>
</dbReference>
<feature type="chain" id="PRO_5030063671" evidence="2">
    <location>
        <begin position="34"/>
        <end position="1496"/>
    </location>
</feature>
<feature type="region of interest" description="Disordered" evidence="1">
    <location>
        <begin position="71"/>
        <end position="136"/>
    </location>
</feature>
<evidence type="ECO:0000256" key="1">
    <source>
        <dbReference type="SAM" id="MobiDB-lite"/>
    </source>
</evidence>
<dbReference type="RefSeq" id="WP_116225644.1">
    <property type="nucleotide sequence ID" value="NZ_AP018437.1"/>
</dbReference>
<keyword evidence="4" id="KW-0456">Lyase</keyword>
<sequence>MNVLKFANYRCRGLWICLLALMALFFISGTVLADGDLPADAPVSAEASLEGTDASGDPVETPVVDEAAIGEEGGESADEGLPADPGAADDEGAAEPADEAAETQVDDPLSSEEDGGEVAAGDEPVDVPGEDLPSPEIVDEDAAGILAEADIEIVNPDGETVADGAAQAGGSDPYWKVGTIWYSVVADAGDCYTGTSVAGGTCWVSTTPITTALEKIESGLLPSDRKLYLDGTFSDEGGIVISGVYQNQLNGLIGSGWDTTSITGTITLDGNTGGFTFSGFTIWGSIFVENCSGTLTLTDVVIENATSDGLVVGLSGGSPAHAGAVTISGSTFIQNSESAAQINATSTVTITNSMFSGNGTNQADHDQYGLYINTLGAINLNGVKASGNFGRGLTIDNFSALTIKNAVVSDNMNYPCGAKTYYGDGIYIYSSILTSAKISLENVQADNNDHIGIYIIGLGVVTLKNVQASSNGDMGLRIVTSNSVTINTALALENGKDGIIINGGKTVTLSSITSSNNGRNGLLVAGWGATYPTLVTLTSSKSGGPVTANFFEDNGSIGLEIYANGQITLTNSDATRNSDGGMLLDNCLWDNVTGLCTGKGNVTINVTTSNWMNSAQDNGGYGIWIHSKGVVSISQTSVSGNGYDGFYVDAQGAIKLDQCNASGNDNNGAYLVNLSAPKAQAVTITDSVFDDNEGMGVYVLTAGAINFKGSSASSNHSPTGSGIIHDSVTLLDTFYSVSLFEDWDFYVISGQQMDIIVKSDDFQSLVTVYNNNFDLIASESGNYTGNGYTRITFTAASSGYFHVYVSYSGVFEGVGYYKLSLNDVDETHPAYPGSGAVFNNAAGKAAVNVSSSTNSGPSVFADNHEFGLKVFSNGNITIASASATGNDWAGLSLDNPGSAGVVNIVDKSKVPSSSYSQNGWGGITVSTLGNILMSGITADDNGWQGIALNNCQYDGGLGACLGKGIVTINKVSAQNNGDSGLDIFTAGTVSLNEVDGSSNGSFGITINNRLGIGNVTLKSITASSNNNTGLNVVTNGLVNLNTITASDNFKTTGYLNIGGAVSDYYNTDVSADQWGFGASNGETYTIRLYASDNPSWDVNAFIGVLTLTDSEGNSLSFDSVTGAGTNALEATWTASESGYFILNVSENSGNNGYYRLSIDNETFSDMAYYTVDGVYIEAAKNVSFTGKIANNINHNSQTGLSVETPGNISLLYVTANSNGNGGALLNNSAGTGLVNVNGIKDTIRGSFNMNGWSGLTIMTTGTINLNFVTAMFNGSDGLSLNNTSALYPKAVTARNLNLFSNGGNGMIAFSIGNVTLSNINAKGNGMIGVSVDSTSGSDLLKVTVSGENYFWNSGSAGLAIETHGLALISGVDVRSNDDYGVWVIADKGITLSKSYVRDSTLSGIYLESSSPVFVTGVSSFNNGEPIYNGAGLIVMMHNNATATIKSSAFMNNVGYGVLGYFYVDDMGQKLIFIDTVCIGNDTDDDGDSESGYFYFI</sequence>
<reference evidence="4 5" key="1">
    <citation type="submission" date="2018-08" db="EMBL/GenBank/DDBJ databases">
        <title>Genomic Encyclopedia of Type Strains, Phase IV (KMG-IV): sequencing the most valuable type-strain genomes for metagenomic binning, comparative biology and taxonomic classification.</title>
        <authorList>
            <person name="Goeker M."/>
        </authorList>
    </citation>
    <scope>NUCLEOTIDE SEQUENCE [LARGE SCALE GENOMIC DNA]</scope>
    <source>
        <strain evidence="4 5">DSM 23923</strain>
    </source>
</reference>
<feature type="compositionally biased region" description="Acidic residues" evidence="1">
    <location>
        <begin position="87"/>
        <end position="116"/>
    </location>
</feature>
<dbReference type="InterPro" id="IPR011050">
    <property type="entry name" value="Pectin_lyase_fold/virulence"/>
</dbReference>
<dbReference type="GO" id="GO:0016829">
    <property type="term" value="F:lyase activity"/>
    <property type="evidence" value="ECO:0007669"/>
    <property type="project" value="UniProtKB-KW"/>
</dbReference>
<organism evidence="4 5">
    <name type="scientific">Pelolinea submarina</name>
    <dbReference type="NCBI Taxonomy" id="913107"/>
    <lineage>
        <taxon>Bacteria</taxon>
        <taxon>Bacillati</taxon>
        <taxon>Chloroflexota</taxon>
        <taxon>Anaerolineae</taxon>
        <taxon>Anaerolineales</taxon>
        <taxon>Anaerolineaceae</taxon>
        <taxon>Pelolinea</taxon>
    </lineage>
</organism>